<keyword evidence="1" id="KW-0805">Transcription regulation</keyword>
<name>A0A6G5QH80_9BACT</name>
<gene>
    <name evidence="5" type="ORF">CMUC_1075</name>
</gene>
<dbReference type="Pfam" id="PF00717">
    <property type="entry name" value="Peptidase_S24"/>
    <property type="match status" value="1"/>
</dbReference>
<evidence type="ECO:0000259" key="4">
    <source>
        <dbReference type="Pfam" id="PF00717"/>
    </source>
</evidence>
<dbReference type="InterPro" id="IPR036286">
    <property type="entry name" value="LexA/Signal_pep-like_sf"/>
</dbReference>
<dbReference type="EMBL" id="CP012542">
    <property type="protein sequence ID" value="QCD44856.1"/>
    <property type="molecule type" value="Genomic_DNA"/>
</dbReference>
<dbReference type="Gene3D" id="2.10.109.10">
    <property type="entry name" value="Umud Fragment, subunit A"/>
    <property type="match status" value="1"/>
</dbReference>
<evidence type="ECO:0000313" key="5">
    <source>
        <dbReference type="EMBL" id="QCD44856.1"/>
    </source>
</evidence>
<feature type="domain" description="Peptidase S24/S26A/S26B/S26C" evidence="4">
    <location>
        <begin position="75"/>
        <end position="193"/>
    </location>
</feature>
<dbReference type="SUPFAM" id="SSF51306">
    <property type="entry name" value="LexA/Signal peptidase"/>
    <property type="match status" value="1"/>
</dbReference>
<dbReference type="InterPro" id="IPR015927">
    <property type="entry name" value="Peptidase_S24_S26A/B/C"/>
</dbReference>
<sequence length="204" mass="23212">MDDKVIFENMKKFFKVSSLEDVAEKMGYSRTTASTWRSKGLTSSVKLKFASMSVDKVEKPYQHKAHLRYFEDVTASAGYGSSNSSANFSLIPVSDEFLSKILKIPVKTYDVIRVFGDNMEPFAKDGDMVVVDLETEVKNGDIIIANINGDVYIKKFLRNSIHKEIKLTSLNSFYQDIVLKDDEIDELKIVGKVRCKFSIDMKIY</sequence>
<dbReference type="GO" id="GO:0003677">
    <property type="term" value="F:DNA binding"/>
    <property type="evidence" value="ECO:0007669"/>
    <property type="project" value="UniProtKB-KW"/>
</dbReference>
<proteinExistence type="predicted"/>
<evidence type="ECO:0000256" key="3">
    <source>
        <dbReference type="ARBA" id="ARBA00023163"/>
    </source>
</evidence>
<dbReference type="AlphaFoldDB" id="A0A6G5QH80"/>
<dbReference type="PANTHER" id="PTHR40661:SF1">
    <property type="entry name" value="HTH CRO_C1-TYPE DOMAIN-CONTAINING PROTEIN"/>
    <property type="match status" value="1"/>
</dbReference>
<evidence type="ECO:0000313" key="6">
    <source>
        <dbReference type="Proteomes" id="UP000503264"/>
    </source>
</evidence>
<protein>
    <submittedName>
        <fullName evidence="5">Peptidase S24 LexA-like protein</fullName>
    </submittedName>
</protein>
<dbReference type="Proteomes" id="UP000503264">
    <property type="component" value="Chromosome"/>
</dbReference>
<dbReference type="CDD" id="cd06529">
    <property type="entry name" value="S24_LexA-like"/>
    <property type="match status" value="1"/>
</dbReference>
<reference evidence="5 6" key="1">
    <citation type="submission" date="2016-07" db="EMBL/GenBank/DDBJ databases">
        <title>Comparative genomics of the Campylobacter concisus group.</title>
        <authorList>
            <person name="Miller W.G."/>
            <person name="Yee E."/>
            <person name="Chapman M.H."/>
            <person name="Huynh S."/>
            <person name="Bono J.L."/>
            <person name="On S.L.W."/>
            <person name="StLeger J."/>
            <person name="Foster G."/>
            <person name="Parker C.T."/>
        </authorList>
    </citation>
    <scope>NUCLEOTIDE SEQUENCE [LARGE SCALE GENOMIC DNA]</scope>
    <source>
        <strain evidence="5 6">CCUG 21559</strain>
    </source>
</reference>
<organism evidence="5 6">
    <name type="scientific">Campylobacter mucosalis CCUG 21559</name>
    <dbReference type="NCBI Taxonomy" id="1032067"/>
    <lineage>
        <taxon>Bacteria</taxon>
        <taxon>Pseudomonadati</taxon>
        <taxon>Campylobacterota</taxon>
        <taxon>Epsilonproteobacteria</taxon>
        <taxon>Campylobacterales</taxon>
        <taxon>Campylobacteraceae</taxon>
        <taxon>Campylobacter</taxon>
    </lineage>
</organism>
<evidence type="ECO:0000256" key="1">
    <source>
        <dbReference type="ARBA" id="ARBA00023015"/>
    </source>
</evidence>
<keyword evidence="2" id="KW-0238">DNA-binding</keyword>
<keyword evidence="3" id="KW-0804">Transcription</keyword>
<accession>A0A6G5QH80</accession>
<keyword evidence="6" id="KW-1185">Reference proteome</keyword>
<dbReference type="InterPro" id="IPR039418">
    <property type="entry name" value="LexA-like"/>
</dbReference>
<dbReference type="PANTHER" id="PTHR40661">
    <property type="match status" value="1"/>
</dbReference>
<evidence type="ECO:0000256" key="2">
    <source>
        <dbReference type="ARBA" id="ARBA00023125"/>
    </source>
</evidence>
<dbReference type="RefSeq" id="WP_171993797.1">
    <property type="nucleotide sequence ID" value="NZ_CP012542.1"/>
</dbReference>